<sequence>MLKELKFVMGSVSKKDFLPALSHFKIENQRATGYNGRISLSAPIDFDVDCIPKATPLVKALQQCEDTVVLGMTPAGKLSVKSGKFRSYIQCVDIEPPHPQPSGAFVDINGDQLLQALKTLEPLIADDASRPWSNGVLFSGSSAFATNNVIAAEYWLGSPFPCSVVIPRDAVKEILRLKEAPERFQMDDQSLTLHYSGDRWLRTLLIDEKWPDMTKVLTAPMEGMVDIPQSFYDSLDHIAPFTDKIGRVLMEEGKMMTHLDGDEEGAIVDCEFITNRSTFVCNMLRKLDGVATKLDLTQYPKPCPWVGENIRGVIIGLRWLEGRL</sequence>
<name>A0A7T6ZMN2_9CAUD</name>
<dbReference type="EMBL" id="MW423738">
    <property type="protein sequence ID" value="QQK88556.1"/>
    <property type="molecule type" value="Genomic_DNA"/>
</dbReference>
<proteinExistence type="predicted"/>
<reference evidence="1" key="1">
    <citation type="submission" date="2020-12" db="EMBL/GenBank/DDBJ databases">
        <authorList>
            <person name="Hu Z."/>
        </authorList>
    </citation>
    <scope>NUCLEOTIDE SEQUENCE</scope>
</reference>
<dbReference type="Gene3D" id="3.10.150.10">
    <property type="entry name" value="DNA Polymerase III, subunit A, domain 2"/>
    <property type="match status" value="1"/>
</dbReference>
<dbReference type="InterPro" id="IPR046938">
    <property type="entry name" value="DNA_clamp_sf"/>
</dbReference>
<evidence type="ECO:0008006" key="2">
    <source>
        <dbReference type="Google" id="ProtNLM"/>
    </source>
</evidence>
<dbReference type="SUPFAM" id="SSF55979">
    <property type="entry name" value="DNA clamp"/>
    <property type="match status" value="1"/>
</dbReference>
<dbReference type="Gene3D" id="3.70.10.10">
    <property type="match status" value="1"/>
</dbReference>
<accession>A0A7T6ZMN2</accession>
<evidence type="ECO:0000313" key="1">
    <source>
        <dbReference type="EMBL" id="QQK88556.1"/>
    </source>
</evidence>
<protein>
    <recommendedName>
        <fullName evidence="2">DNA polymerase beta subunit</fullName>
    </recommendedName>
</protein>
<organism evidence="1">
    <name type="scientific">Vibrio phage PH669</name>
    <dbReference type="NCBI Taxonomy" id="2800823"/>
    <lineage>
        <taxon>Viruses</taxon>
        <taxon>Duplodnaviria</taxon>
        <taxon>Heunggongvirae</taxon>
        <taxon>Uroviricota</taxon>
        <taxon>Caudoviricetes</taxon>
        <taxon>Queuovirinae</taxon>
    </lineage>
</organism>